<dbReference type="Proteomes" id="UP000654918">
    <property type="component" value="Unassembled WGS sequence"/>
</dbReference>
<protein>
    <submittedName>
        <fullName evidence="2">Uncharacterized protein</fullName>
    </submittedName>
</protein>
<evidence type="ECO:0000256" key="1">
    <source>
        <dbReference type="SAM" id="MobiDB-lite"/>
    </source>
</evidence>
<dbReference type="AlphaFoldDB" id="A0A8H6NM17"/>
<feature type="compositionally biased region" description="Basic and acidic residues" evidence="1">
    <location>
        <begin position="101"/>
        <end position="118"/>
    </location>
</feature>
<name>A0A8H6NM17_9PEZI</name>
<feature type="region of interest" description="Disordered" evidence="1">
    <location>
        <begin position="95"/>
        <end position="118"/>
    </location>
</feature>
<comment type="caution">
    <text evidence="2">The sequence shown here is derived from an EMBL/GenBank/DDBJ whole genome shotgun (WGS) entry which is preliminary data.</text>
</comment>
<accession>A0A8H6NM17</accession>
<organism evidence="2 3">
    <name type="scientific">Colletotrichum plurivorum</name>
    <dbReference type="NCBI Taxonomy" id="2175906"/>
    <lineage>
        <taxon>Eukaryota</taxon>
        <taxon>Fungi</taxon>
        <taxon>Dikarya</taxon>
        <taxon>Ascomycota</taxon>
        <taxon>Pezizomycotina</taxon>
        <taxon>Sordariomycetes</taxon>
        <taxon>Hypocreomycetidae</taxon>
        <taxon>Glomerellales</taxon>
        <taxon>Glomerellaceae</taxon>
        <taxon>Colletotrichum</taxon>
        <taxon>Colletotrichum orchidearum species complex</taxon>
    </lineage>
</organism>
<sequence>MQRKRWKLRLAGPLLPYLPSHSNRRPLMTTGHNVACLIRAPQMQVPQVCLVISASALTASSNQVSLSGFVGGWPLAAASCFFPSCISTTRPAVLSVRSKRQREEPTENHVLRGLDGES</sequence>
<proteinExistence type="predicted"/>
<dbReference type="EMBL" id="WIGO01000019">
    <property type="protein sequence ID" value="KAF6838399.1"/>
    <property type="molecule type" value="Genomic_DNA"/>
</dbReference>
<keyword evidence="3" id="KW-1185">Reference proteome</keyword>
<evidence type="ECO:0000313" key="3">
    <source>
        <dbReference type="Proteomes" id="UP000654918"/>
    </source>
</evidence>
<reference evidence="2" key="1">
    <citation type="journal article" date="2020" name="Phytopathology">
        <title>Genome Sequence Resources of Colletotrichum truncatum, C. plurivorum, C. musicola, and C. sojae: Four Species Pathogenic to Soybean (Glycine max).</title>
        <authorList>
            <person name="Rogerio F."/>
            <person name="Boufleur T.R."/>
            <person name="Ciampi-Guillardi M."/>
            <person name="Sukno S.A."/>
            <person name="Thon M.R."/>
            <person name="Massola Junior N.S."/>
            <person name="Baroncelli R."/>
        </authorList>
    </citation>
    <scope>NUCLEOTIDE SEQUENCE</scope>
    <source>
        <strain evidence="2">LFN00145</strain>
    </source>
</reference>
<gene>
    <name evidence="2" type="ORF">CPLU01_02511</name>
</gene>
<evidence type="ECO:0000313" key="2">
    <source>
        <dbReference type="EMBL" id="KAF6838399.1"/>
    </source>
</evidence>